<feature type="transmembrane region" description="Helical" evidence="1">
    <location>
        <begin position="209"/>
        <end position="230"/>
    </location>
</feature>
<keyword evidence="2" id="KW-0614">Plasmid</keyword>
<sequence length="397" mass="42706">MTGRDPAQFHRVASPLELLFDLTFVIAFGQAASQLAHGLAEGHYLAALIGFGFSSFAICWAWINFTWFASAFDTDDWLYRIVTMIQMIGVLILAVGIPRMFASIEQGAHLDNSMMVSGYVVMRFAMIFQWLRAAKQGGNRSRACRAYVVAISVAQIGWIAQILFDFSLPVSLLLGVVLAGIELSGPYFAERIGGGTPWHPHHIAERYSLFAIIALGEGIVGTVATLSAVIDNQGFSLDVGLVGLAGMGLTFGMWWIYYLLPSAEALEKSRQKSFLWGYGHMAIIAAIVATGAGLHVAANFIEHKAHIGPAATLLTVAIPLIVFIAGLYALNSYLIGTVDRLHGWLLLATIGVVIMAVLASQAGLPMPVCLVLLSLAPAVSVIGHELSGDHRRAVDAR</sequence>
<accession>A0A248UPR1</accession>
<dbReference type="Pfam" id="PF06772">
    <property type="entry name" value="LtrA"/>
    <property type="match status" value="1"/>
</dbReference>
<feature type="transmembrane region" description="Helical" evidence="1">
    <location>
        <begin position="364"/>
        <end position="382"/>
    </location>
</feature>
<dbReference type="EMBL" id="CP022605">
    <property type="protein sequence ID" value="ASV88688.1"/>
    <property type="molecule type" value="Genomic_DNA"/>
</dbReference>
<evidence type="ECO:0000256" key="1">
    <source>
        <dbReference type="SAM" id="Phobius"/>
    </source>
</evidence>
<keyword evidence="1" id="KW-0812">Transmembrane</keyword>
<keyword evidence="1" id="KW-1133">Transmembrane helix</keyword>
<feature type="transmembrane region" description="Helical" evidence="1">
    <location>
        <begin position="12"/>
        <end position="32"/>
    </location>
</feature>
<dbReference type="PANTHER" id="PTHR36840">
    <property type="entry name" value="BLL5714 PROTEIN"/>
    <property type="match status" value="1"/>
</dbReference>
<feature type="transmembrane region" description="Helical" evidence="1">
    <location>
        <begin position="281"/>
        <end position="301"/>
    </location>
</feature>
<name>A0A248UPR1_9HYPH</name>
<dbReference type="KEGG" id="och:CES85_3670"/>
<reference evidence="2 3" key="1">
    <citation type="submission" date="2017-07" db="EMBL/GenBank/DDBJ databases">
        <title>Phylogenetic study on the rhizospheric bacterium Ochrobactrum sp. A44.</title>
        <authorList>
            <person name="Krzyzanowska D.M."/>
            <person name="Ossowicki A."/>
            <person name="Rajewska M."/>
            <person name="Maciag T."/>
            <person name="Kaczynski Z."/>
            <person name="Czerwicka M."/>
            <person name="Jafra S."/>
        </authorList>
    </citation>
    <scope>NUCLEOTIDE SEQUENCE [LARGE SCALE GENOMIC DNA]</scope>
    <source>
        <strain evidence="2 3">A44</strain>
        <plasmid evidence="2 3">unnamed1</plasmid>
    </source>
</reference>
<proteinExistence type="predicted"/>
<keyword evidence="1" id="KW-0472">Membrane</keyword>
<feature type="transmembrane region" description="Helical" evidence="1">
    <location>
        <begin position="307"/>
        <end position="329"/>
    </location>
</feature>
<evidence type="ECO:0000313" key="3">
    <source>
        <dbReference type="Proteomes" id="UP000215256"/>
    </source>
</evidence>
<dbReference type="PANTHER" id="PTHR36840:SF1">
    <property type="entry name" value="BLL5714 PROTEIN"/>
    <property type="match status" value="1"/>
</dbReference>
<dbReference type="Proteomes" id="UP000215256">
    <property type="component" value="Plasmid unnamed1"/>
</dbReference>
<gene>
    <name evidence="2" type="ORF">CES85_3670</name>
</gene>
<feature type="transmembrane region" description="Helical" evidence="1">
    <location>
        <begin position="242"/>
        <end position="260"/>
    </location>
</feature>
<feature type="transmembrane region" description="Helical" evidence="1">
    <location>
        <begin position="170"/>
        <end position="189"/>
    </location>
</feature>
<dbReference type="AlphaFoldDB" id="A0A248UPR1"/>
<evidence type="ECO:0000313" key="2">
    <source>
        <dbReference type="EMBL" id="ASV88688.1"/>
    </source>
</evidence>
<feature type="transmembrane region" description="Helical" evidence="1">
    <location>
        <begin position="341"/>
        <end position="358"/>
    </location>
</feature>
<feature type="transmembrane region" description="Helical" evidence="1">
    <location>
        <begin position="77"/>
        <end position="101"/>
    </location>
</feature>
<dbReference type="InterPro" id="IPR010640">
    <property type="entry name" value="Low_temperature_requirement_A"/>
</dbReference>
<feature type="transmembrane region" description="Helical" evidence="1">
    <location>
        <begin position="113"/>
        <end position="131"/>
    </location>
</feature>
<geneLocation type="plasmid" evidence="2 3">
    <name>unnamed1</name>
</geneLocation>
<organism evidence="2 3">
    <name type="scientific">Ochrobactrum quorumnocens</name>
    <dbReference type="NCBI Taxonomy" id="271865"/>
    <lineage>
        <taxon>Bacteria</taxon>
        <taxon>Pseudomonadati</taxon>
        <taxon>Pseudomonadota</taxon>
        <taxon>Alphaproteobacteria</taxon>
        <taxon>Hyphomicrobiales</taxon>
        <taxon>Brucellaceae</taxon>
        <taxon>Brucella/Ochrobactrum group</taxon>
        <taxon>Ochrobactrum</taxon>
    </lineage>
</organism>
<feature type="transmembrane region" description="Helical" evidence="1">
    <location>
        <begin position="44"/>
        <end position="65"/>
    </location>
</feature>
<dbReference type="OrthoDB" id="7698234at2"/>
<feature type="transmembrane region" description="Helical" evidence="1">
    <location>
        <begin position="143"/>
        <end position="164"/>
    </location>
</feature>
<protein>
    <submittedName>
        <fullName evidence="2">Bacterial low temperature requirement A family protein</fullName>
    </submittedName>
</protein>